<evidence type="ECO:0000259" key="1">
    <source>
        <dbReference type="Pfam" id="PF08241"/>
    </source>
</evidence>
<dbReference type="InterPro" id="IPR050508">
    <property type="entry name" value="Methyltransf_Superfamily"/>
</dbReference>
<dbReference type="Pfam" id="PF08241">
    <property type="entry name" value="Methyltransf_11"/>
    <property type="match status" value="1"/>
</dbReference>
<dbReference type="Gene3D" id="3.40.50.150">
    <property type="entry name" value="Vaccinia Virus protein VP39"/>
    <property type="match status" value="1"/>
</dbReference>
<keyword evidence="3" id="KW-1185">Reference proteome</keyword>
<gene>
    <name evidence="2" type="ORF">AVT10_03915</name>
</gene>
<dbReference type="InterPro" id="IPR029063">
    <property type="entry name" value="SAM-dependent_MTases_sf"/>
</dbReference>
<protein>
    <submittedName>
        <fullName evidence="2">SAM-dependent methyltransferase</fullName>
    </submittedName>
</protein>
<keyword evidence="2" id="KW-0808">Transferase</keyword>
<comment type="caution">
    <text evidence="2">The sequence shown here is derived from an EMBL/GenBank/DDBJ whole genome shotgun (WGS) entry which is preliminary data.</text>
</comment>
<evidence type="ECO:0000313" key="3">
    <source>
        <dbReference type="Proteomes" id="UP000076609"/>
    </source>
</evidence>
<dbReference type="SUPFAM" id="SSF53335">
    <property type="entry name" value="S-adenosyl-L-methionine-dependent methyltransferases"/>
    <property type="match status" value="1"/>
</dbReference>
<dbReference type="GO" id="GO:0008168">
    <property type="term" value="F:methyltransferase activity"/>
    <property type="evidence" value="ECO:0007669"/>
    <property type="project" value="UniProtKB-KW"/>
</dbReference>
<organism evidence="2 3">
    <name type="scientific">Sphingomonas hankookensis</name>
    <dbReference type="NCBI Taxonomy" id="563996"/>
    <lineage>
        <taxon>Bacteria</taxon>
        <taxon>Pseudomonadati</taxon>
        <taxon>Pseudomonadota</taxon>
        <taxon>Alphaproteobacteria</taxon>
        <taxon>Sphingomonadales</taxon>
        <taxon>Sphingomonadaceae</taxon>
        <taxon>Sphingomonas</taxon>
    </lineage>
</organism>
<dbReference type="Proteomes" id="UP000076609">
    <property type="component" value="Unassembled WGS sequence"/>
</dbReference>
<keyword evidence="2" id="KW-0489">Methyltransferase</keyword>
<sequence length="232" mass="25454">MHGLAQELNRVGVASAYDRWAPIYDLVFGPVFKRGRRAAIDAAETVGGRILEVGVGTGISLPHYRAESRITGIDIADQMLDKARDRVRRLKLNHVERIAIGDAEALDFDDASFDVVVAQYVVSAVPHPDRALSEFLRVVRPGGMIVIATRLGAEAGMRARIERALMPITSRLGWRTDFPWSIYGDWAARNPQAELVERRPLPPLGHFSLVCFRRAAAAGQDNHPTPALGATA</sequence>
<feature type="domain" description="Methyltransferase type 11" evidence="1">
    <location>
        <begin position="51"/>
        <end position="147"/>
    </location>
</feature>
<accession>A0ABR5Y9D2</accession>
<proteinExistence type="predicted"/>
<dbReference type="InterPro" id="IPR013216">
    <property type="entry name" value="Methyltransf_11"/>
</dbReference>
<dbReference type="EMBL" id="LQQO01000034">
    <property type="protein sequence ID" value="KZE11410.1"/>
    <property type="molecule type" value="Genomic_DNA"/>
</dbReference>
<evidence type="ECO:0000313" key="2">
    <source>
        <dbReference type="EMBL" id="KZE11410.1"/>
    </source>
</evidence>
<name>A0ABR5Y9D2_9SPHN</name>
<dbReference type="PANTHER" id="PTHR42912">
    <property type="entry name" value="METHYLTRANSFERASE"/>
    <property type="match status" value="1"/>
</dbReference>
<dbReference type="RefSeq" id="WP_066691762.1">
    <property type="nucleotide sequence ID" value="NZ_CP117025.1"/>
</dbReference>
<dbReference type="PANTHER" id="PTHR42912:SF80">
    <property type="entry name" value="METHYLTRANSFERASE DOMAIN-CONTAINING PROTEIN"/>
    <property type="match status" value="1"/>
</dbReference>
<dbReference type="GO" id="GO:0032259">
    <property type="term" value="P:methylation"/>
    <property type="evidence" value="ECO:0007669"/>
    <property type="project" value="UniProtKB-KW"/>
</dbReference>
<dbReference type="CDD" id="cd02440">
    <property type="entry name" value="AdoMet_MTases"/>
    <property type="match status" value="1"/>
</dbReference>
<reference evidence="3" key="1">
    <citation type="submission" date="2016-01" db="EMBL/GenBank/DDBJ databases">
        <title>Draft genome of Chromobacterium sp. F49.</title>
        <authorList>
            <person name="Hong K.W."/>
        </authorList>
    </citation>
    <scope>NUCLEOTIDE SEQUENCE [LARGE SCALE GENOMIC DNA]</scope>
    <source>
        <strain evidence="3">CN3</strain>
    </source>
</reference>